<dbReference type="InterPro" id="IPR036291">
    <property type="entry name" value="NAD(P)-bd_dom_sf"/>
</dbReference>
<dbReference type="SMART" id="SM00829">
    <property type="entry name" value="PKS_ER"/>
    <property type="match status" value="1"/>
</dbReference>
<evidence type="ECO:0000313" key="5">
    <source>
        <dbReference type="Proteomes" id="UP000711996"/>
    </source>
</evidence>
<dbReference type="Gene3D" id="3.40.50.720">
    <property type="entry name" value="NAD(P)-binding Rossmann-like Domain"/>
    <property type="match status" value="1"/>
</dbReference>
<dbReference type="Proteomes" id="UP000711996">
    <property type="component" value="Unassembled WGS sequence"/>
</dbReference>
<name>A0A9P5EME0_COLSI</name>
<dbReference type="InterPro" id="IPR020843">
    <property type="entry name" value="ER"/>
</dbReference>
<dbReference type="Gene3D" id="3.90.180.10">
    <property type="entry name" value="Medium-chain alcohol dehydrogenases, catalytic domain"/>
    <property type="match status" value="1"/>
</dbReference>
<dbReference type="Pfam" id="PF08240">
    <property type="entry name" value="ADH_N"/>
    <property type="match status" value="1"/>
</dbReference>
<dbReference type="CDD" id="cd08249">
    <property type="entry name" value="enoyl_reductase_like"/>
    <property type="match status" value="1"/>
</dbReference>
<gene>
    <name evidence="4" type="primary">fsr4-2</name>
    <name evidence="4" type="ORF">CGCSCA2_v009696</name>
</gene>
<proteinExistence type="inferred from homology"/>
<dbReference type="GO" id="GO:0016651">
    <property type="term" value="F:oxidoreductase activity, acting on NAD(P)H"/>
    <property type="evidence" value="ECO:0007669"/>
    <property type="project" value="InterPro"/>
</dbReference>
<evidence type="ECO:0000256" key="1">
    <source>
        <dbReference type="ARBA" id="ARBA00008072"/>
    </source>
</evidence>
<dbReference type="OrthoDB" id="3233595at2759"/>
<dbReference type="SUPFAM" id="SSF50129">
    <property type="entry name" value="GroES-like"/>
    <property type="match status" value="1"/>
</dbReference>
<evidence type="ECO:0000256" key="2">
    <source>
        <dbReference type="ARBA" id="ARBA00023002"/>
    </source>
</evidence>
<evidence type="ECO:0000259" key="3">
    <source>
        <dbReference type="SMART" id="SM00829"/>
    </source>
</evidence>
<comment type="similarity">
    <text evidence="1">Belongs to the zinc-containing alcohol dehydrogenase family.</text>
</comment>
<dbReference type="AlphaFoldDB" id="A0A9P5EME0"/>
<comment type="caution">
    <text evidence="4">The sequence shown here is derived from an EMBL/GenBank/DDBJ whole genome shotgun (WGS) entry which is preliminary data.</text>
</comment>
<keyword evidence="5" id="KW-1185">Reference proteome</keyword>
<dbReference type="InterPro" id="IPR013154">
    <property type="entry name" value="ADH-like_N"/>
</dbReference>
<organism evidence="4 5">
    <name type="scientific">Colletotrichum siamense</name>
    <name type="common">Anthracnose fungus</name>
    <dbReference type="NCBI Taxonomy" id="690259"/>
    <lineage>
        <taxon>Eukaryota</taxon>
        <taxon>Fungi</taxon>
        <taxon>Dikarya</taxon>
        <taxon>Ascomycota</taxon>
        <taxon>Pezizomycotina</taxon>
        <taxon>Sordariomycetes</taxon>
        <taxon>Hypocreomycetidae</taxon>
        <taxon>Glomerellales</taxon>
        <taxon>Glomerellaceae</taxon>
        <taxon>Colletotrichum</taxon>
        <taxon>Colletotrichum gloeosporioides species complex</taxon>
    </lineage>
</organism>
<feature type="domain" description="Enoyl reductase (ER)" evidence="3">
    <location>
        <begin position="9"/>
        <end position="347"/>
    </location>
</feature>
<reference evidence="4" key="1">
    <citation type="submission" date="2019-06" db="EMBL/GenBank/DDBJ databases">
        <authorList>
            <person name="Gan P."/>
            <person name="Shirasu K."/>
        </authorList>
    </citation>
    <scope>NUCLEOTIDE SEQUENCE [LARGE SCALE GENOMIC DNA]</scope>
    <source>
        <strain evidence="4">CAD2</strain>
    </source>
</reference>
<keyword evidence="2" id="KW-0560">Oxidoreductase</keyword>
<accession>A0A9P5EME0</accession>
<protein>
    <submittedName>
        <fullName evidence="4">Trans-enoyl reductase fsr4</fullName>
    </submittedName>
</protein>
<dbReference type="EMBL" id="QPMT01000034">
    <property type="protein sequence ID" value="KAF4853943.1"/>
    <property type="molecule type" value="Genomic_DNA"/>
</dbReference>
<dbReference type="PANTHER" id="PTHR45348">
    <property type="entry name" value="HYPOTHETICAL OXIDOREDUCTASE (EUROFUNG)"/>
    <property type="match status" value="1"/>
</dbReference>
<dbReference type="PANTHER" id="PTHR45348:SF5">
    <property type="entry name" value="OXIDOREDUCTASE, PUTATIVE (AFU_ORTHOLOGUE AFUA_8G01420)-RELATED"/>
    <property type="match status" value="1"/>
</dbReference>
<dbReference type="SUPFAM" id="SSF51735">
    <property type="entry name" value="NAD(P)-binding Rossmann-fold domains"/>
    <property type="match status" value="1"/>
</dbReference>
<sequence>MKEAIVDCNTQVQLIESPVPTPGPGQVRIKVVVAGSNPKDWKIPVYHGSTPMNTGDDIAGYIDAVGPDVTEFKTGDRVSSMHQPGAPHGAYAEYSISGVETTFHIPSKTSFEEAATIPLAALTAATLVFRGLKVPEPWSLNDKPQPQPLVVWGGASAVGGFAIQYAKRAGFQPIIAIAGRGMEQTRSLLDEGSGDAVLDYRAGGESVASSIRGLLKGTLLRYALDAVCQGDSSQTLADILHPSSAGETPSRLIVAVPLMETQPDKRGQIVPFDMPLGTDAAFLPVSFIYESDAGRDFGFVHARYLGKGLQDGWLKPHPHKVVPGGLAGIESGLKDLREGKASGMKFVYRIEETPGL</sequence>
<evidence type="ECO:0000313" key="4">
    <source>
        <dbReference type="EMBL" id="KAF4853943.1"/>
    </source>
</evidence>
<dbReference type="InterPro" id="IPR047122">
    <property type="entry name" value="Trans-enoyl_RdTase-like"/>
</dbReference>
<dbReference type="InterPro" id="IPR011032">
    <property type="entry name" value="GroES-like_sf"/>
</dbReference>